<comment type="caution">
    <text evidence="1">The sequence shown here is derived from an EMBL/GenBank/DDBJ whole genome shotgun (WGS) entry which is preliminary data.</text>
</comment>
<evidence type="ECO:0000313" key="1">
    <source>
        <dbReference type="EMBL" id="GBP31176.1"/>
    </source>
</evidence>
<organism evidence="1 2">
    <name type="scientific">Eumeta variegata</name>
    <name type="common">Bagworm moth</name>
    <name type="synonym">Eumeta japonica</name>
    <dbReference type="NCBI Taxonomy" id="151549"/>
    <lineage>
        <taxon>Eukaryota</taxon>
        <taxon>Metazoa</taxon>
        <taxon>Ecdysozoa</taxon>
        <taxon>Arthropoda</taxon>
        <taxon>Hexapoda</taxon>
        <taxon>Insecta</taxon>
        <taxon>Pterygota</taxon>
        <taxon>Neoptera</taxon>
        <taxon>Endopterygota</taxon>
        <taxon>Lepidoptera</taxon>
        <taxon>Glossata</taxon>
        <taxon>Ditrysia</taxon>
        <taxon>Tineoidea</taxon>
        <taxon>Psychidae</taxon>
        <taxon>Oiketicinae</taxon>
        <taxon>Eumeta</taxon>
    </lineage>
</organism>
<dbReference type="Proteomes" id="UP000299102">
    <property type="component" value="Unassembled WGS sequence"/>
</dbReference>
<accession>A0A4C1UYS3</accession>
<sequence length="78" mass="8371">MLTRFKEEATNLVWDIVSVTTSDVGPKRKGALCTRFQLNPQAQRGSAPAGGVLIIHCIAPGASQTRGERPNPTVGIQR</sequence>
<dbReference type="AlphaFoldDB" id="A0A4C1UYS3"/>
<name>A0A4C1UYS3_EUMVA</name>
<dbReference type="EMBL" id="BGZK01000242">
    <property type="protein sequence ID" value="GBP31176.1"/>
    <property type="molecule type" value="Genomic_DNA"/>
</dbReference>
<reference evidence="1 2" key="1">
    <citation type="journal article" date="2019" name="Commun. Biol.">
        <title>The bagworm genome reveals a unique fibroin gene that provides high tensile strength.</title>
        <authorList>
            <person name="Kono N."/>
            <person name="Nakamura H."/>
            <person name="Ohtoshi R."/>
            <person name="Tomita M."/>
            <person name="Numata K."/>
            <person name="Arakawa K."/>
        </authorList>
    </citation>
    <scope>NUCLEOTIDE SEQUENCE [LARGE SCALE GENOMIC DNA]</scope>
</reference>
<keyword evidence="2" id="KW-1185">Reference proteome</keyword>
<evidence type="ECO:0000313" key="2">
    <source>
        <dbReference type="Proteomes" id="UP000299102"/>
    </source>
</evidence>
<protein>
    <submittedName>
        <fullName evidence="1">Uncharacterized protein</fullName>
    </submittedName>
</protein>
<proteinExistence type="predicted"/>
<gene>
    <name evidence="1" type="ORF">EVAR_21614_1</name>
</gene>